<evidence type="ECO:0000313" key="1">
    <source>
        <dbReference type="EMBL" id="TFK60432.1"/>
    </source>
</evidence>
<name>A0ACD3A4B0_9AGAR</name>
<gene>
    <name evidence="1" type="ORF">BDN72DRAFT_527159</name>
</gene>
<sequence length="128" mass="14694">MTELDPNNLPDGVHYWPIDKEESSRLSSLLEYDFGSLDIAGHFVMRPQLSCSECGKFSGLDDFVHTSLRQEIHSKRFMINILKHHPISDGREHYLHCSSCDTLFVEQTVSYQVFPSLLEIEPDVVPEL</sequence>
<keyword evidence="2" id="KW-1185">Reference proteome</keyword>
<organism evidence="1 2">
    <name type="scientific">Pluteus cervinus</name>
    <dbReference type="NCBI Taxonomy" id="181527"/>
    <lineage>
        <taxon>Eukaryota</taxon>
        <taxon>Fungi</taxon>
        <taxon>Dikarya</taxon>
        <taxon>Basidiomycota</taxon>
        <taxon>Agaricomycotina</taxon>
        <taxon>Agaricomycetes</taxon>
        <taxon>Agaricomycetidae</taxon>
        <taxon>Agaricales</taxon>
        <taxon>Pluteineae</taxon>
        <taxon>Pluteaceae</taxon>
        <taxon>Pluteus</taxon>
    </lineage>
</organism>
<reference evidence="1 2" key="1">
    <citation type="journal article" date="2019" name="Nat. Ecol. Evol.">
        <title>Megaphylogeny resolves global patterns of mushroom evolution.</title>
        <authorList>
            <person name="Varga T."/>
            <person name="Krizsan K."/>
            <person name="Foldi C."/>
            <person name="Dima B."/>
            <person name="Sanchez-Garcia M."/>
            <person name="Sanchez-Ramirez S."/>
            <person name="Szollosi G.J."/>
            <person name="Szarkandi J.G."/>
            <person name="Papp V."/>
            <person name="Albert L."/>
            <person name="Andreopoulos W."/>
            <person name="Angelini C."/>
            <person name="Antonin V."/>
            <person name="Barry K.W."/>
            <person name="Bougher N.L."/>
            <person name="Buchanan P."/>
            <person name="Buyck B."/>
            <person name="Bense V."/>
            <person name="Catcheside P."/>
            <person name="Chovatia M."/>
            <person name="Cooper J."/>
            <person name="Damon W."/>
            <person name="Desjardin D."/>
            <person name="Finy P."/>
            <person name="Geml J."/>
            <person name="Haridas S."/>
            <person name="Hughes K."/>
            <person name="Justo A."/>
            <person name="Karasinski D."/>
            <person name="Kautmanova I."/>
            <person name="Kiss B."/>
            <person name="Kocsube S."/>
            <person name="Kotiranta H."/>
            <person name="LaButti K.M."/>
            <person name="Lechner B.E."/>
            <person name="Liimatainen K."/>
            <person name="Lipzen A."/>
            <person name="Lukacs Z."/>
            <person name="Mihaltcheva S."/>
            <person name="Morgado L.N."/>
            <person name="Niskanen T."/>
            <person name="Noordeloos M.E."/>
            <person name="Ohm R.A."/>
            <person name="Ortiz-Santana B."/>
            <person name="Ovrebo C."/>
            <person name="Racz N."/>
            <person name="Riley R."/>
            <person name="Savchenko A."/>
            <person name="Shiryaev A."/>
            <person name="Soop K."/>
            <person name="Spirin V."/>
            <person name="Szebenyi C."/>
            <person name="Tomsovsky M."/>
            <person name="Tulloss R.E."/>
            <person name="Uehling J."/>
            <person name="Grigoriev I.V."/>
            <person name="Vagvolgyi C."/>
            <person name="Papp T."/>
            <person name="Martin F.M."/>
            <person name="Miettinen O."/>
            <person name="Hibbett D.S."/>
            <person name="Nagy L.G."/>
        </authorList>
    </citation>
    <scope>NUCLEOTIDE SEQUENCE [LARGE SCALE GENOMIC DNA]</scope>
    <source>
        <strain evidence="1 2">NL-1719</strain>
    </source>
</reference>
<evidence type="ECO:0000313" key="2">
    <source>
        <dbReference type="Proteomes" id="UP000308600"/>
    </source>
</evidence>
<protein>
    <submittedName>
        <fullName evidence="1">Uncharacterized protein</fullName>
    </submittedName>
</protein>
<accession>A0ACD3A4B0</accession>
<dbReference type="EMBL" id="ML208776">
    <property type="protein sequence ID" value="TFK60432.1"/>
    <property type="molecule type" value="Genomic_DNA"/>
</dbReference>
<dbReference type="Proteomes" id="UP000308600">
    <property type="component" value="Unassembled WGS sequence"/>
</dbReference>
<proteinExistence type="predicted"/>